<sequence>MSAALIVSAALMGLAAIPHCALMCSAPCAAVAPRPADQWTFQLARLLSYAAAGALAAGVVGTLREASTLTQSVRPVWTMLQSGVLALGLWLLVTGQLPAWLGRLGVPGSARRWGPGAGLLWAAWPCGLLQAALLTASLADHPLGGALAMATFALTSGPGLLWAPALFRRLRGVQNGQWAIRLAGASLVLAALWALGHGLWARFIEWCGIAS</sequence>
<feature type="domain" description="Urease accessory protein UreH-like transmembrane" evidence="3">
    <location>
        <begin position="9"/>
        <end position="193"/>
    </location>
</feature>
<dbReference type="Proteomes" id="UP000620139">
    <property type="component" value="Unassembled WGS sequence"/>
</dbReference>
<feature type="transmembrane region" description="Helical" evidence="1">
    <location>
        <begin position="113"/>
        <end position="134"/>
    </location>
</feature>
<feature type="transmembrane region" description="Helical" evidence="1">
    <location>
        <begin position="75"/>
        <end position="93"/>
    </location>
</feature>
<keyword evidence="1" id="KW-1133">Transmembrane helix</keyword>
<proteinExistence type="predicted"/>
<keyword evidence="2" id="KW-0732">Signal</keyword>
<evidence type="ECO:0000313" key="5">
    <source>
        <dbReference type="Proteomes" id="UP000620139"/>
    </source>
</evidence>
<dbReference type="AlphaFoldDB" id="A0A931NG10"/>
<keyword evidence="1" id="KW-0472">Membrane</keyword>
<name>A0A931NG10_9BURK</name>
<feature type="signal peptide" evidence="2">
    <location>
        <begin position="1"/>
        <end position="20"/>
    </location>
</feature>
<comment type="caution">
    <text evidence="4">The sequence shown here is derived from an EMBL/GenBank/DDBJ whole genome shotgun (WGS) entry which is preliminary data.</text>
</comment>
<evidence type="ECO:0000313" key="4">
    <source>
        <dbReference type="EMBL" id="MBH9554106.1"/>
    </source>
</evidence>
<protein>
    <submittedName>
        <fullName evidence="4">Sulfite exporter TauE/SafE family protein</fullName>
    </submittedName>
</protein>
<reference evidence="4" key="1">
    <citation type="submission" date="2020-12" db="EMBL/GenBank/DDBJ databases">
        <title>The genome sequence of Inhella sp. 4Y17.</title>
        <authorList>
            <person name="Liu Y."/>
        </authorList>
    </citation>
    <scope>NUCLEOTIDE SEQUENCE</scope>
    <source>
        <strain evidence="4">4Y10</strain>
    </source>
</reference>
<keyword evidence="1" id="KW-0812">Transmembrane</keyword>
<organism evidence="4 5">
    <name type="scientific">Inhella gelatinilytica</name>
    <dbReference type="NCBI Taxonomy" id="2795030"/>
    <lineage>
        <taxon>Bacteria</taxon>
        <taxon>Pseudomonadati</taxon>
        <taxon>Pseudomonadota</taxon>
        <taxon>Betaproteobacteria</taxon>
        <taxon>Burkholderiales</taxon>
        <taxon>Sphaerotilaceae</taxon>
        <taxon>Inhella</taxon>
    </lineage>
</organism>
<dbReference type="InterPro" id="IPR039447">
    <property type="entry name" value="UreH-like_TM_dom"/>
</dbReference>
<dbReference type="Pfam" id="PF13386">
    <property type="entry name" value="DsbD_2"/>
    <property type="match status" value="1"/>
</dbReference>
<evidence type="ECO:0000256" key="1">
    <source>
        <dbReference type="SAM" id="Phobius"/>
    </source>
</evidence>
<feature type="transmembrane region" description="Helical" evidence="1">
    <location>
        <begin position="178"/>
        <end position="196"/>
    </location>
</feature>
<feature type="chain" id="PRO_5037643814" evidence="2">
    <location>
        <begin position="21"/>
        <end position="211"/>
    </location>
</feature>
<feature type="transmembrane region" description="Helical" evidence="1">
    <location>
        <begin position="46"/>
        <end position="63"/>
    </location>
</feature>
<evidence type="ECO:0000259" key="3">
    <source>
        <dbReference type="Pfam" id="PF13386"/>
    </source>
</evidence>
<accession>A0A931NG10</accession>
<gene>
    <name evidence="4" type="ORF">I7X43_14770</name>
</gene>
<evidence type="ECO:0000256" key="2">
    <source>
        <dbReference type="SAM" id="SignalP"/>
    </source>
</evidence>
<keyword evidence="5" id="KW-1185">Reference proteome</keyword>
<dbReference type="EMBL" id="JAEDAL010000009">
    <property type="protein sequence ID" value="MBH9554106.1"/>
    <property type="molecule type" value="Genomic_DNA"/>
</dbReference>
<feature type="transmembrane region" description="Helical" evidence="1">
    <location>
        <begin position="146"/>
        <end position="166"/>
    </location>
</feature>